<evidence type="ECO:0000256" key="4">
    <source>
        <dbReference type="ARBA" id="ARBA00023319"/>
    </source>
</evidence>
<dbReference type="Gene3D" id="2.60.40.10">
    <property type="entry name" value="Immunoglobulins"/>
    <property type="match status" value="3"/>
</dbReference>
<keyword evidence="6" id="KW-0472">Membrane</keyword>
<keyword evidence="4" id="KW-0393">Immunoglobulin domain</keyword>
<dbReference type="InterPro" id="IPR013783">
    <property type="entry name" value="Ig-like_fold"/>
</dbReference>
<evidence type="ECO:0000256" key="5">
    <source>
        <dbReference type="SAM" id="MobiDB-lite"/>
    </source>
</evidence>
<feature type="region of interest" description="Disordered" evidence="5">
    <location>
        <begin position="322"/>
        <end position="396"/>
    </location>
</feature>
<name>A0A3P5VJC7_MACMU</name>
<gene>
    <name evidence="9" type="primary">KIR3DL10</name>
</gene>
<evidence type="ECO:0000256" key="6">
    <source>
        <dbReference type="SAM" id="Phobius"/>
    </source>
</evidence>
<feature type="compositionally biased region" description="Low complexity" evidence="5">
    <location>
        <begin position="272"/>
        <end position="284"/>
    </location>
</feature>
<accession>A0A3P5VJC7</accession>
<feature type="region of interest" description="Disordered" evidence="5">
    <location>
        <begin position="268"/>
        <end position="288"/>
    </location>
</feature>
<evidence type="ECO:0000259" key="8">
    <source>
        <dbReference type="SMART" id="SM00409"/>
    </source>
</evidence>
<proteinExistence type="evidence at transcript level"/>
<dbReference type="InterPro" id="IPR036179">
    <property type="entry name" value="Ig-like_dom_sf"/>
</dbReference>
<dbReference type="EMBL" id="LR030480">
    <property type="protein sequence ID" value="VDB32557.1"/>
    <property type="molecule type" value="mRNA"/>
</dbReference>
<dbReference type="FunFam" id="2.60.40.10:FF:000049">
    <property type="entry name" value="Leukocyte immunoglobulin-like receptor subfamily B member 1"/>
    <property type="match status" value="2"/>
</dbReference>
<dbReference type="InterPro" id="IPR003599">
    <property type="entry name" value="Ig_sub"/>
</dbReference>
<keyword evidence="3" id="KW-1015">Disulfide bond</keyword>
<evidence type="ECO:0000256" key="2">
    <source>
        <dbReference type="ARBA" id="ARBA00022737"/>
    </source>
</evidence>
<dbReference type="InterPro" id="IPR050412">
    <property type="entry name" value="Ig-like_Receptors_ImmuneReg"/>
</dbReference>
<dbReference type="AlphaFoldDB" id="A0A3P5VJC7"/>
<dbReference type="Pfam" id="PF00047">
    <property type="entry name" value="ig"/>
    <property type="match status" value="2"/>
</dbReference>
<feature type="domain" description="Immunoglobulin" evidence="8">
    <location>
        <begin position="132"/>
        <end position="269"/>
    </location>
</feature>
<evidence type="ECO:0000256" key="1">
    <source>
        <dbReference type="ARBA" id="ARBA00022729"/>
    </source>
</evidence>
<feature type="domain" description="Immunoglobulin" evidence="8">
    <location>
        <begin position="34"/>
        <end position="121"/>
    </location>
</feature>
<dbReference type="PANTHER" id="PTHR11738:SF113">
    <property type="entry name" value="KILLER CELL IMMUNOGLOBULIN-LIKE RECEPTOR 2DL4"/>
    <property type="match status" value="1"/>
</dbReference>
<feature type="chain" id="PRO_5017939650" evidence="7">
    <location>
        <begin position="19"/>
        <end position="396"/>
    </location>
</feature>
<keyword evidence="2" id="KW-0677">Repeat</keyword>
<dbReference type="InterPro" id="IPR013151">
    <property type="entry name" value="Immunoglobulin_dom"/>
</dbReference>
<keyword evidence="1 7" id="KW-0732">Signal</keyword>
<dbReference type="SUPFAM" id="SSF48726">
    <property type="entry name" value="Immunoglobulin"/>
    <property type="match status" value="3"/>
</dbReference>
<feature type="compositionally biased region" description="Basic and acidic residues" evidence="5">
    <location>
        <begin position="323"/>
        <end position="338"/>
    </location>
</feature>
<organism evidence="9">
    <name type="scientific">Macaca mulatta</name>
    <name type="common">Rhesus macaque</name>
    <dbReference type="NCBI Taxonomy" id="9544"/>
    <lineage>
        <taxon>Eukaryota</taxon>
        <taxon>Metazoa</taxon>
        <taxon>Chordata</taxon>
        <taxon>Craniata</taxon>
        <taxon>Vertebrata</taxon>
        <taxon>Euteleostomi</taxon>
        <taxon>Mammalia</taxon>
        <taxon>Eutheria</taxon>
        <taxon>Euarchontoglires</taxon>
        <taxon>Primates</taxon>
        <taxon>Haplorrhini</taxon>
        <taxon>Catarrhini</taxon>
        <taxon>Cercopithecidae</taxon>
        <taxon>Cercopithecinae</taxon>
        <taxon>Macaca</taxon>
    </lineage>
</organism>
<keyword evidence="6" id="KW-0812">Transmembrane</keyword>
<feature type="transmembrane region" description="Helical" evidence="6">
    <location>
        <begin position="292"/>
        <end position="312"/>
    </location>
</feature>
<evidence type="ECO:0000313" key="9">
    <source>
        <dbReference type="EMBL" id="VDB32557.1"/>
    </source>
</evidence>
<dbReference type="SMART" id="SM00409">
    <property type="entry name" value="IG"/>
    <property type="match status" value="2"/>
</dbReference>
<evidence type="ECO:0000256" key="3">
    <source>
        <dbReference type="ARBA" id="ARBA00023157"/>
    </source>
</evidence>
<keyword evidence="6" id="KW-1133">Transmembrane helix</keyword>
<protein>
    <submittedName>
        <fullName evidence="9">KIR3DL10 protein</fullName>
    </submittedName>
</protein>
<feature type="signal peptide" evidence="7">
    <location>
        <begin position="1"/>
        <end position="18"/>
    </location>
</feature>
<evidence type="ECO:0000256" key="7">
    <source>
        <dbReference type="SAM" id="SignalP"/>
    </source>
</evidence>
<dbReference type="PANTHER" id="PTHR11738">
    <property type="entry name" value="MHC CLASS I NK CELL RECEPTOR"/>
    <property type="match status" value="1"/>
</dbReference>
<sequence length="396" mass="43803">MSLMVVSVVCVGFFLVQRTCPYTGGQDKTFLSVQPSALVPQGGHVTLRCYYRRGFNNFTNFTLYKDDRSHVPIFHNRIFQQSFLMGPVTPADAGTYRCRGSYPHSPTEWSALSDPLAIMVTGVHRKPSLLALPGPLVKSGETVTLQCSSDIVFEHFFLHSEVTFEKPLHLVGELHGGGSQANYSINSTTSDLEETFRCYGSVTHSPYVLSAPSDPLNIVITVRSVNGTFQGDFPLGPATHGGIYRCFGSFRITPYKWSNSSDPLLVSVTGDPSSSWPSPTEPSSKTGIPRHLHVLIGTSVVMILFTIFFFLLHRWCSNKKNAAVKDQEPAGDRTVNREDSEEQDPEEVTYAQLDHCVLTQGKSTRPSQRRKTPPTDTSVYMELPNAESRSKVVSCP</sequence>
<reference evidence="9" key="1">
    <citation type="submission" date="2018-11" db="EMBL/GenBank/DDBJ databases">
        <authorList>
            <person name="Otting N."/>
        </authorList>
    </citation>
    <scope>NUCLEOTIDE SEQUENCE</scope>
    <source>
        <strain evidence="9">R13013</strain>
    </source>
</reference>